<dbReference type="EMBL" id="JACHBQ010000001">
    <property type="protein sequence ID" value="MBB5640397.1"/>
    <property type="molecule type" value="Genomic_DNA"/>
</dbReference>
<reference evidence="2 4" key="1">
    <citation type="submission" date="2014-08" db="EMBL/GenBank/DDBJ databases">
        <authorList>
            <person name="Sisinthy S."/>
        </authorList>
    </citation>
    <scope>NUCLEOTIDE SEQUENCE [LARGE SCALE GENOMIC DNA]</scope>
    <source>
        <strain evidence="2 4">RuG17</strain>
    </source>
</reference>
<dbReference type="Proteomes" id="UP000029864">
    <property type="component" value="Unassembled WGS sequence"/>
</dbReference>
<name>A0A099JLC9_9MICO</name>
<comment type="caution">
    <text evidence="2">The sequence shown here is derived from an EMBL/GenBank/DDBJ whole genome shotgun (WGS) entry which is preliminary data.</text>
</comment>
<dbReference type="RefSeq" id="WP_035835870.1">
    <property type="nucleotide sequence ID" value="NZ_JACHBQ010000001.1"/>
</dbReference>
<accession>A0A099JLC9</accession>
<evidence type="ECO:0000313" key="3">
    <source>
        <dbReference type="EMBL" id="MBB5640397.1"/>
    </source>
</evidence>
<feature type="transmembrane region" description="Helical" evidence="1">
    <location>
        <begin position="12"/>
        <end position="30"/>
    </location>
</feature>
<dbReference type="STRING" id="1001240.GY21_06290"/>
<dbReference type="AlphaFoldDB" id="A0A099JLC9"/>
<evidence type="ECO:0000313" key="4">
    <source>
        <dbReference type="Proteomes" id="UP000029864"/>
    </source>
</evidence>
<sequence length="64" mass="7013">MRRLQETKPIRHALLWIAGYIPMVNLGDAVSEAIGITNVGTALLLIACSLVLLGYLRVGHRTRS</sequence>
<keyword evidence="1" id="KW-1133">Transmembrane helix</keyword>
<evidence type="ECO:0000313" key="5">
    <source>
        <dbReference type="Proteomes" id="UP000561726"/>
    </source>
</evidence>
<dbReference type="EMBL" id="JPXF01000019">
    <property type="protein sequence ID" value="KGJ78996.1"/>
    <property type="molecule type" value="Genomic_DNA"/>
</dbReference>
<reference evidence="3 5" key="2">
    <citation type="submission" date="2020-08" db="EMBL/GenBank/DDBJ databases">
        <title>Sequencing the genomes of 1000 actinobacteria strains.</title>
        <authorList>
            <person name="Klenk H.-P."/>
        </authorList>
    </citation>
    <scope>NUCLEOTIDE SEQUENCE [LARGE SCALE GENOMIC DNA]</scope>
    <source>
        <strain evidence="3 5">DSM 21065</strain>
    </source>
</reference>
<organism evidence="2 4">
    <name type="scientific">Cryobacterium roopkundense</name>
    <dbReference type="NCBI Taxonomy" id="1001240"/>
    <lineage>
        <taxon>Bacteria</taxon>
        <taxon>Bacillati</taxon>
        <taxon>Actinomycetota</taxon>
        <taxon>Actinomycetes</taxon>
        <taxon>Micrococcales</taxon>
        <taxon>Microbacteriaceae</taxon>
        <taxon>Cryobacterium</taxon>
    </lineage>
</organism>
<feature type="transmembrane region" description="Helical" evidence="1">
    <location>
        <begin position="36"/>
        <end position="56"/>
    </location>
</feature>
<gene>
    <name evidence="3" type="ORF">BJ997_000945</name>
    <name evidence="2" type="ORF">GY21_06290</name>
</gene>
<keyword evidence="4" id="KW-1185">Reference proteome</keyword>
<dbReference type="Proteomes" id="UP000561726">
    <property type="component" value="Unassembled WGS sequence"/>
</dbReference>
<proteinExistence type="predicted"/>
<keyword evidence="1" id="KW-0472">Membrane</keyword>
<evidence type="ECO:0000313" key="2">
    <source>
        <dbReference type="EMBL" id="KGJ78996.1"/>
    </source>
</evidence>
<keyword evidence="1" id="KW-0812">Transmembrane</keyword>
<evidence type="ECO:0000256" key="1">
    <source>
        <dbReference type="SAM" id="Phobius"/>
    </source>
</evidence>
<protein>
    <submittedName>
        <fullName evidence="2">Uncharacterized protein</fullName>
    </submittedName>
</protein>